<comment type="caution">
    <text evidence="3">The sequence shown here is derived from an EMBL/GenBank/DDBJ whole genome shotgun (WGS) entry which is preliminary data.</text>
</comment>
<evidence type="ECO:0000313" key="3">
    <source>
        <dbReference type="EMBL" id="OXM43340.1"/>
    </source>
</evidence>
<dbReference type="Pfam" id="PF13175">
    <property type="entry name" value="AAA_15"/>
    <property type="match status" value="1"/>
</dbReference>
<dbReference type="EMBL" id="NMQU01000152">
    <property type="protein sequence ID" value="OXM43340.1"/>
    <property type="molecule type" value="Genomic_DNA"/>
</dbReference>
<dbReference type="PANTHER" id="PTHR43581">
    <property type="entry name" value="ATP/GTP PHOSPHATASE"/>
    <property type="match status" value="1"/>
</dbReference>
<gene>
    <name evidence="3" type="ORF">CFP75_38980</name>
</gene>
<dbReference type="Gene3D" id="3.40.50.300">
    <property type="entry name" value="P-loop containing nucleotide triphosphate hydrolases"/>
    <property type="match status" value="1"/>
</dbReference>
<dbReference type="RefSeq" id="WP_084702139.1">
    <property type="nucleotide sequence ID" value="NZ_KB913032.1"/>
</dbReference>
<protein>
    <recommendedName>
        <fullName evidence="5">AAA domain-containing protein</fullName>
    </recommendedName>
</protein>
<keyword evidence="4" id="KW-1185">Reference proteome</keyword>
<dbReference type="InterPro" id="IPR027417">
    <property type="entry name" value="P-loop_NTPase"/>
</dbReference>
<organism evidence="3 4">
    <name type="scientific">Amycolatopsis alba DSM 44262</name>
    <dbReference type="NCBI Taxonomy" id="1125972"/>
    <lineage>
        <taxon>Bacteria</taxon>
        <taxon>Bacillati</taxon>
        <taxon>Actinomycetota</taxon>
        <taxon>Actinomycetes</taxon>
        <taxon>Pseudonocardiales</taxon>
        <taxon>Pseudonocardiaceae</taxon>
        <taxon>Amycolatopsis</taxon>
    </lineage>
</organism>
<dbReference type="InterPro" id="IPR003959">
    <property type="entry name" value="ATPase_AAA_core"/>
</dbReference>
<dbReference type="AlphaFoldDB" id="A0A229R9K1"/>
<dbReference type="Pfam" id="PF13304">
    <property type="entry name" value="AAA_21"/>
    <property type="match status" value="1"/>
</dbReference>
<feature type="domain" description="Endonuclease GajA/Old nuclease/RecF-like AAA" evidence="1">
    <location>
        <begin position="4"/>
        <end position="87"/>
    </location>
</feature>
<evidence type="ECO:0000259" key="2">
    <source>
        <dbReference type="Pfam" id="PF13304"/>
    </source>
</evidence>
<dbReference type="InterPro" id="IPR041685">
    <property type="entry name" value="AAA_GajA/Old/RecF-like"/>
</dbReference>
<proteinExistence type="predicted"/>
<dbReference type="OrthoDB" id="3237462at2"/>
<evidence type="ECO:0000313" key="4">
    <source>
        <dbReference type="Proteomes" id="UP000215563"/>
    </source>
</evidence>
<dbReference type="GO" id="GO:0016887">
    <property type="term" value="F:ATP hydrolysis activity"/>
    <property type="evidence" value="ECO:0007669"/>
    <property type="project" value="InterPro"/>
</dbReference>
<dbReference type="GO" id="GO:0005524">
    <property type="term" value="F:ATP binding"/>
    <property type="evidence" value="ECO:0007669"/>
    <property type="project" value="InterPro"/>
</dbReference>
<reference evidence="3 4" key="1">
    <citation type="submission" date="2017-07" db="EMBL/GenBank/DDBJ databases">
        <title>Amycolatopsis alba DSM 44262 Genome sequencing and assembly.</title>
        <authorList>
            <person name="Kaur N."/>
            <person name="Mayilraj S."/>
        </authorList>
    </citation>
    <scope>NUCLEOTIDE SEQUENCE [LARGE SCALE GENOMIC DNA]</scope>
    <source>
        <strain evidence="3 4">DSM 44262</strain>
    </source>
</reference>
<dbReference type="PANTHER" id="PTHR43581:SF4">
    <property type="entry name" value="ATP_GTP PHOSPHATASE"/>
    <property type="match status" value="1"/>
</dbReference>
<dbReference type="Proteomes" id="UP000215563">
    <property type="component" value="Unassembled WGS sequence"/>
</dbReference>
<evidence type="ECO:0008006" key="5">
    <source>
        <dbReference type="Google" id="ProtNLM"/>
    </source>
</evidence>
<evidence type="ECO:0000259" key="1">
    <source>
        <dbReference type="Pfam" id="PF13175"/>
    </source>
</evidence>
<dbReference type="InterPro" id="IPR051396">
    <property type="entry name" value="Bact_Antivir_Def_Nuclease"/>
</dbReference>
<sequence>MRLIKTVRVESFRSIRNLNVDDIEGYVPIIGLNSSGKSNILRALNLFFNGLVDERHSNVDMSRDLSDYAPQGKKKLISVGVEFNLADGFKVRKQEDFLKEHGLKDQIAIQRTWTIDPQGQGIADSFSFGPSLDKLQNADPSQVPNLALFTRAVTFRYIPNHARPADLIQQYAQPLRSELVRRLQGTQAYKQDDVANLMLALSRTGEQMLSDVSKNVGSGIKSLSVNPALPTDFAELAFDVAIQSVSNGAGRSPEFEGSGAQSFILLHFLDLVDRVSRGRAFGWVQASIWAIEEPESFLHAGLRTRFAQDLFKYAQDPRRQVFLTTHQDEFVRVASQTWLASHPHTGTTVEKLTPRDALTRSTRLAITTYRHPLLEYSDFPMVIVEGAFDAIHLNAALKEGGIRPRWRLVAPDEIFGEGTAGDTLLQYLKYNKGALASRPNIAPVLVLRDWETKDLAQYQKVISPHEYSGAAITPVELVNPLLGESFRGIERYLDKDLIESTAQAHMLLEDKGKKPVLEIKKSELNSIKKKIADAVIESGSVGKHAVDLAKWVNEEVARLLSAVPVDEFLR</sequence>
<feature type="domain" description="ATPase AAA-type core" evidence="2">
    <location>
        <begin position="255"/>
        <end position="331"/>
    </location>
</feature>
<dbReference type="SUPFAM" id="SSF52540">
    <property type="entry name" value="P-loop containing nucleoside triphosphate hydrolases"/>
    <property type="match status" value="1"/>
</dbReference>
<name>A0A229R9K1_AMYAL</name>
<accession>A0A229R9K1</accession>